<name>A0A3B1C144_9ZZZZ</name>
<feature type="transmembrane region" description="Helical" evidence="1">
    <location>
        <begin position="79"/>
        <end position="97"/>
    </location>
</feature>
<gene>
    <name evidence="2" type="ORF">MNBD_IGNAVI01-2596</name>
</gene>
<keyword evidence="1" id="KW-0812">Transmembrane</keyword>
<evidence type="ECO:0000313" key="2">
    <source>
        <dbReference type="EMBL" id="VAX18323.1"/>
    </source>
</evidence>
<feature type="transmembrane region" description="Helical" evidence="1">
    <location>
        <begin position="54"/>
        <end position="73"/>
    </location>
</feature>
<proteinExistence type="predicted"/>
<protein>
    <submittedName>
        <fullName evidence="2">Uncharacterized protein</fullName>
    </submittedName>
</protein>
<keyword evidence="1" id="KW-1133">Transmembrane helix</keyword>
<accession>A0A3B1C144</accession>
<reference evidence="2" key="1">
    <citation type="submission" date="2018-06" db="EMBL/GenBank/DDBJ databases">
        <authorList>
            <person name="Zhirakovskaya E."/>
        </authorList>
    </citation>
    <scope>NUCLEOTIDE SEQUENCE</scope>
</reference>
<feature type="transmembrane region" description="Helical" evidence="1">
    <location>
        <begin position="12"/>
        <end position="45"/>
    </location>
</feature>
<dbReference type="AlphaFoldDB" id="A0A3B1C144"/>
<evidence type="ECO:0000256" key="1">
    <source>
        <dbReference type="SAM" id="Phobius"/>
    </source>
</evidence>
<dbReference type="EMBL" id="UOGD01000098">
    <property type="protein sequence ID" value="VAX18323.1"/>
    <property type="molecule type" value="Genomic_DNA"/>
</dbReference>
<organism evidence="2">
    <name type="scientific">hydrothermal vent metagenome</name>
    <dbReference type="NCBI Taxonomy" id="652676"/>
    <lineage>
        <taxon>unclassified sequences</taxon>
        <taxon>metagenomes</taxon>
        <taxon>ecological metagenomes</taxon>
    </lineage>
</organism>
<sequence length="107" mass="12009">MKINLIFEVAGIWLVLMAFFNLPAIIVMFSYLLIGIIVMASGIIIRSGDILKRLIIANIGLWLIISAYIPHLLIKPGSLWNELISGIFLILLGYKTTNVFHKKIISN</sequence>
<keyword evidence="1" id="KW-0472">Membrane</keyword>